<evidence type="ECO:0000313" key="1">
    <source>
        <dbReference type="EMBL" id="PNX62718.1"/>
    </source>
</evidence>
<proteinExistence type="predicted"/>
<comment type="caution">
    <text evidence="1">The sequence shown here is derived from an EMBL/GenBank/DDBJ whole genome shotgun (WGS) entry which is preliminary data.</text>
</comment>
<protein>
    <submittedName>
        <fullName evidence="1">Uncharacterized protein</fullName>
    </submittedName>
</protein>
<dbReference type="Proteomes" id="UP000236291">
    <property type="component" value="Unassembled WGS sequence"/>
</dbReference>
<reference evidence="1 2" key="1">
    <citation type="journal article" date="2014" name="Am. J. Bot.">
        <title>Genome assembly and annotation for red clover (Trifolium pratense; Fabaceae).</title>
        <authorList>
            <person name="Istvanek J."/>
            <person name="Jaros M."/>
            <person name="Krenek A."/>
            <person name="Repkova J."/>
        </authorList>
    </citation>
    <scope>NUCLEOTIDE SEQUENCE [LARGE SCALE GENOMIC DNA]</scope>
    <source>
        <strain evidence="2">cv. Tatra</strain>
        <tissue evidence="1">Young leaves</tissue>
    </source>
</reference>
<dbReference type="AlphaFoldDB" id="A0A2K3K8V8"/>
<feature type="non-terminal residue" evidence="1">
    <location>
        <position position="57"/>
    </location>
</feature>
<organism evidence="1 2">
    <name type="scientific">Trifolium pratense</name>
    <name type="common">Red clover</name>
    <dbReference type="NCBI Taxonomy" id="57577"/>
    <lineage>
        <taxon>Eukaryota</taxon>
        <taxon>Viridiplantae</taxon>
        <taxon>Streptophyta</taxon>
        <taxon>Embryophyta</taxon>
        <taxon>Tracheophyta</taxon>
        <taxon>Spermatophyta</taxon>
        <taxon>Magnoliopsida</taxon>
        <taxon>eudicotyledons</taxon>
        <taxon>Gunneridae</taxon>
        <taxon>Pentapetalae</taxon>
        <taxon>rosids</taxon>
        <taxon>fabids</taxon>
        <taxon>Fabales</taxon>
        <taxon>Fabaceae</taxon>
        <taxon>Papilionoideae</taxon>
        <taxon>50 kb inversion clade</taxon>
        <taxon>NPAAA clade</taxon>
        <taxon>Hologalegina</taxon>
        <taxon>IRL clade</taxon>
        <taxon>Trifolieae</taxon>
        <taxon>Trifolium</taxon>
    </lineage>
</organism>
<accession>A0A2K3K8V8</accession>
<gene>
    <name evidence="1" type="ORF">L195_g061281</name>
</gene>
<reference evidence="1 2" key="2">
    <citation type="journal article" date="2017" name="Front. Plant Sci.">
        <title>Gene Classification and Mining of Molecular Markers Useful in Red Clover (Trifolium pratense) Breeding.</title>
        <authorList>
            <person name="Istvanek J."/>
            <person name="Dluhosova J."/>
            <person name="Dluhos P."/>
            <person name="Patkova L."/>
            <person name="Nedelnik J."/>
            <person name="Repkova J."/>
        </authorList>
    </citation>
    <scope>NUCLEOTIDE SEQUENCE [LARGE SCALE GENOMIC DNA]</scope>
    <source>
        <strain evidence="2">cv. Tatra</strain>
        <tissue evidence="1">Young leaves</tissue>
    </source>
</reference>
<sequence length="57" mass="6426">MRVFAVINERLIKTKSPVLSHSAVTAEVDNLEETMKAIGAHTYPQYFSHLCSDSELF</sequence>
<dbReference type="EMBL" id="ASHM01149876">
    <property type="protein sequence ID" value="PNX62718.1"/>
    <property type="molecule type" value="Genomic_DNA"/>
</dbReference>
<evidence type="ECO:0000313" key="2">
    <source>
        <dbReference type="Proteomes" id="UP000236291"/>
    </source>
</evidence>
<name>A0A2K3K8V8_TRIPR</name>